<dbReference type="InParanoid" id="A9WBJ5"/>
<dbReference type="EMBL" id="CP000909">
    <property type="protein sequence ID" value="ABY33402.1"/>
    <property type="molecule type" value="Genomic_DNA"/>
</dbReference>
<dbReference type="EnsemblBacteria" id="ABY33402">
    <property type="protein sequence ID" value="ABY33402"/>
    <property type="gene ID" value="Caur_0148"/>
</dbReference>
<dbReference type="KEGG" id="cau:Caur_0148"/>
<evidence type="ECO:0000313" key="2">
    <source>
        <dbReference type="Proteomes" id="UP000002008"/>
    </source>
</evidence>
<sequence length="296" mass="34370">MIFIVVKKAGMSDWADRQLFEYAFLQGIPMVIFTNGQEWSFYLTNAQGSYDERRVYKLDLLESDIEESIYRLERYLQYDWVCSGEALEATLSDYQNVARTREIEAALPKAWKSLLEEPDSLLLELLADKVEDLCGYKPDLDVCSRFITTVMRNHVDVPPQYPTLPRTRNPLPAERIETDDRVRAGSECFIMFEGKTYKPGSAIRTMLKLFQRLAEADPGFLDRFAAMKHGSKRKYIARNRLELYPDRPDLAKQCSVEIIPGWWMGKNFSKRDIKHIIEMALGIISPTLRAKIQYEL</sequence>
<dbReference type="AlphaFoldDB" id="A9WBJ5"/>
<dbReference type="Proteomes" id="UP000002008">
    <property type="component" value="Chromosome"/>
</dbReference>
<name>A9WBJ5_CHLAA</name>
<dbReference type="eggNOG" id="COG2810">
    <property type="taxonomic scope" value="Bacteria"/>
</dbReference>
<reference evidence="2" key="1">
    <citation type="journal article" date="2011" name="BMC Genomics">
        <title>Complete genome sequence of the filamentous anoxygenic phototrophic bacterium Chloroflexus aurantiacus.</title>
        <authorList>
            <person name="Tang K.H."/>
            <person name="Barry K."/>
            <person name="Chertkov O."/>
            <person name="Dalin E."/>
            <person name="Han C.S."/>
            <person name="Hauser L.J."/>
            <person name="Honchak B.M."/>
            <person name="Karbach L.E."/>
            <person name="Land M.L."/>
            <person name="Lapidus A."/>
            <person name="Larimer F.W."/>
            <person name="Mikhailova N."/>
            <person name="Pitluck S."/>
            <person name="Pierson B.K."/>
            <person name="Blankenship R.E."/>
        </authorList>
    </citation>
    <scope>NUCLEOTIDE SEQUENCE [LARGE SCALE GENOMIC DNA]</scope>
    <source>
        <strain evidence="2">ATCC 29366 / DSM 635 / J-10-fl</strain>
    </source>
</reference>
<evidence type="ECO:0008006" key="3">
    <source>
        <dbReference type="Google" id="ProtNLM"/>
    </source>
</evidence>
<proteinExistence type="predicted"/>
<organism evidence="1 2">
    <name type="scientific">Chloroflexus aurantiacus (strain ATCC 29366 / DSM 635 / J-10-fl)</name>
    <dbReference type="NCBI Taxonomy" id="324602"/>
    <lineage>
        <taxon>Bacteria</taxon>
        <taxon>Bacillati</taxon>
        <taxon>Chloroflexota</taxon>
        <taxon>Chloroflexia</taxon>
        <taxon>Chloroflexales</taxon>
        <taxon>Chloroflexineae</taxon>
        <taxon>Chloroflexaceae</taxon>
        <taxon>Chloroflexus</taxon>
    </lineage>
</organism>
<accession>A9WBJ5</accession>
<dbReference type="PATRIC" id="fig|324602.8.peg.169"/>
<dbReference type="HOGENOM" id="CLU_065730_0_0_0"/>
<gene>
    <name evidence="1" type="ordered locus">Caur_0148</name>
</gene>
<protein>
    <recommendedName>
        <fullName evidence="3">Type I restriction enzyme R protein N-terminal domain-containing protein</fullName>
    </recommendedName>
</protein>
<evidence type="ECO:0000313" key="1">
    <source>
        <dbReference type="EMBL" id="ABY33402.1"/>
    </source>
</evidence>
<keyword evidence="2" id="KW-1185">Reference proteome</keyword>